<gene>
    <name evidence="1" type="ORF">HO173_006350</name>
</gene>
<dbReference type="PANTHER" id="PTHR32487:SF0">
    <property type="entry name" value="3-OXO-DELTA(4,5)-STEROID 5-BETA-REDUCTASE"/>
    <property type="match status" value="1"/>
</dbReference>
<protein>
    <submittedName>
        <fullName evidence="1">Uncharacterized protein</fullName>
    </submittedName>
</protein>
<reference evidence="1 2" key="1">
    <citation type="journal article" date="2020" name="Genomics">
        <title>Complete, high-quality genomes from long-read metagenomic sequencing of two wolf lichen thalli reveals enigmatic genome architecture.</title>
        <authorList>
            <person name="McKenzie S.K."/>
            <person name="Walston R.F."/>
            <person name="Allen J.L."/>
        </authorList>
    </citation>
    <scope>NUCLEOTIDE SEQUENCE [LARGE SCALE GENOMIC DNA]</scope>
    <source>
        <strain evidence="1">WasteWater2</strain>
    </source>
</reference>
<name>A0A8H6L4Y2_9LECA</name>
<evidence type="ECO:0000313" key="2">
    <source>
        <dbReference type="Proteomes" id="UP000578531"/>
    </source>
</evidence>
<dbReference type="GeneID" id="59288011"/>
<dbReference type="PANTHER" id="PTHR32487">
    <property type="entry name" value="3-OXO-DELTA(4,5)-STEROID 5-BETA-REDUCTASE"/>
    <property type="match status" value="1"/>
</dbReference>
<dbReference type="Proteomes" id="UP000578531">
    <property type="component" value="Unassembled WGS sequence"/>
</dbReference>
<dbReference type="OrthoDB" id="1731983at2759"/>
<organism evidence="1 2">
    <name type="scientific">Letharia columbiana</name>
    <dbReference type="NCBI Taxonomy" id="112416"/>
    <lineage>
        <taxon>Eukaryota</taxon>
        <taxon>Fungi</taxon>
        <taxon>Dikarya</taxon>
        <taxon>Ascomycota</taxon>
        <taxon>Pezizomycotina</taxon>
        <taxon>Lecanoromycetes</taxon>
        <taxon>OSLEUM clade</taxon>
        <taxon>Lecanoromycetidae</taxon>
        <taxon>Lecanorales</taxon>
        <taxon>Lecanorineae</taxon>
        <taxon>Parmeliaceae</taxon>
        <taxon>Letharia</taxon>
    </lineage>
</organism>
<dbReference type="AlphaFoldDB" id="A0A8H6L4Y2"/>
<accession>A0A8H6L4Y2</accession>
<sequence length="182" mass="20803">MNRATASGLYAAISKELDGNLMFPGSETFYILLDSFTYSRLHGQFSLWAAMEPKCGNQAFNVVNGDTESWQHMWPKLAKPFRCHIPCNQFTVDVGKDTDSVMLLAEKPPTAERDTERDLEGNFTQGKMEQKIDSIKWSQREDVKKAMSKARKYGWTGYVDSWMRSPSALTKWNGRRSCLLRS</sequence>
<evidence type="ECO:0000313" key="1">
    <source>
        <dbReference type="EMBL" id="KAF6235667.1"/>
    </source>
</evidence>
<comment type="caution">
    <text evidence="1">The sequence shown here is derived from an EMBL/GenBank/DDBJ whole genome shotgun (WGS) entry which is preliminary data.</text>
</comment>
<dbReference type="RefSeq" id="XP_037165035.1">
    <property type="nucleotide sequence ID" value="XM_037308261.1"/>
</dbReference>
<dbReference type="Gene3D" id="3.40.50.720">
    <property type="entry name" value="NAD(P)-binding Rossmann-like Domain"/>
    <property type="match status" value="1"/>
</dbReference>
<keyword evidence="2" id="KW-1185">Reference proteome</keyword>
<proteinExistence type="predicted"/>
<dbReference type="EMBL" id="JACCJC010000024">
    <property type="protein sequence ID" value="KAF6235667.1"/>
    <property type="molecule type" value="Genomic_DNA"/>
</dbReference>